<feature type="compositionally biased region" description="Basic and acidic residues" evidence="1">
    <location>
        <begin position="1"/>
        <end position="18"/>
    </location>
</feature>
<reference evidence="2 3" key="1">
    <citation type="journal article" date="2016" name="Nat. Commun.">
        <title>Thousands of microbial genomes shed light on interconnected biogeochemical processes in an aquifer system.</title>
        <authorList>
            <person name="Anantharaman K."/>
            <person name="Brown C.T."/>
            <person name="Hug L.A."/>
            <person name="Sharon I."/>
            <person name="Castelle C.J."/>
            <person name="Probst A.J."/>
            <person name="Thomas B.C."/>
            <person name="Singh A."/>
            <person name="Wilkins M.J."/>
            <person name="Karaoz U."/>
            <person name="Brodie E.L."/>
            <person name="Williams K.H."/>
            <person name="Hubbard S.S."/>
            <person name="Banfield J.F."/>
        </authorList>
    </citation>
    <scope>NUCLEOTIDE SEQUENCE [LARGE SCALE GENOMIC DNA]</scope>
</reference>
<comment type="caution">
    <text evidence="2">The sequence shown here is derived from an EMBL/GenBank/DDBJ whole genome shotgun (WGS) entry which is preliminary data.</text>
</comment>
<dbReference type="AlphaFoldDB" id="A0A1F6DCZ2"/>
<organism evidence="2 3">
    <name type="scientific">Candidatus Kaiserbacteria bacterium RIFCSPHIGHO2_02_FULL_50_50</name>
    <dbReference type="NCBI Taxonomy" id="1798492"/>
    <lineage>
        <taxon>Bacteria</taxon>
        <taxon>Candidatus Kaiseribacteriota</taxon>
    </lineage>
</organism>
<feature type="compositionally biased region" description="Basic and acidic residues" evidence="1">
    <location>
        <begin position="291"/>
        <end position="314"/>
    </location>
</feature>
<feature type="compositionally biased region" description="Basic and acidic residues" evidence="1">
    <location>
        <begin position="98"/>
        <end position="109"/>
    </location>
</feature>
<dbReference type="EMBL" id="MFLF01000017">
    <property type="protein sequence ID" value="OGG59286.1"/>
    <property type="molecule type" value="Genomic_DNA"/>
</dbReference>
<feature type="region of interest" description="Disordered" evidence="1">
    <location>
        <begin position="1"/>
        <end position="119"/>
    </location>
</feature>
<protein>
    <submittedName>
        <fullName evidence="2">Uncharacterized protein</fullName>
    </submittedName>
</protein>
<dbReference type="STRING" id="1798492.A3C89_02970"/>
<feature type="region of interest" description="Disordered" evidence="1">
    <location>
        <begin position="233"/>
        <end position="354"/>
    </location>
</feature>
<sequence length="1198" mass="130671">MHEGFEKKPRGKGRRDTSPDFSDDTPKDSPSPKFVKNRDLPKETPAATPPEETLPAEPVLDTEIHPELHAEMEDVDTSAVINPFSDLRGDTSMPDSVVDEKPTREKNNPAEKPLASPEVSKTPYIDTLNAADIAYAEAPTKDSFSAYLAILENFSEASPQEFERLLPTVQKKRKELAARAKKMERVPWRIQEELRVFDKIITQGSKSHPETATPLPPEIAEVTSIPDATVVTTSATTVPPKKEKLGYPAKWKLEPMEKKASAPLPHSEERKAGRGDPNDPTTWELEPLQKASEERGDLHDPKTWKLEPMEKPASSEEAPLSEPSTPPQSPEVSATEASEKPSTPARPEVLPSTNEPVHELAKDVEDAFTRNFSVDSATLRETPGFQNLNKSQQRLVLERFSSLVREDVHTKAVSGHLENLATIDRTPAATRFGKLKRVVRRSWHTATRSYQIGKREEGLHDAWSSPYSGKEKEKLRLLATLTQSIRAEDAFGVLPDGRIDFSTDDTGIPDLNTKLNALIREKPALGEAGAQERLSKLGSIIEDGIVSLRKTFPETLSSEHEAAFERLAAEWALRARREVVLGTFLEKNRSLEESLRGDEASRGFARSAFVERGGLMAAGFAGRGVLGTMCGFLALPLVGAGIGGFTGWRRKAAEQSDADLLARMGEKIPVKEAAPKGPDVSPAYLAVLRKGVEERLTAAKLKKDNDAEVRVLSQRLAEYDAQLEAPKQAPQSTPLPATLPEGGFGFDNGQVLRDKLSRLSHEYTRANEELRTQESQNADPALLAAQRTKVAALTERLAARIDYTQKRLMQQRVDIGGTPALRAGTLSQLALEIGTAETTLALHNSGLKASMRAHLREVSGVLAGRDKKVDAARLLQRKRAALEGAALGAGFTFAGAALSSILSENLPRVKLSMPQSIEQSEAFNTVRNAIADIRGTNTFALNDKFPLPEKDGAAMDALMQKFSTPETGGAAPVSDPLLEKDEAATQALKQKFASGEIAPETVVGSSGGFQIPLNATEPEAPNEFTNRLHAMQEALRQKPSPYWYENEGTVPTVENNLQGISGNEYLSPDAERLIAEHGGSARDLAKAQEISNAVAVDMQKYQQSLQAGNAAQAQEILSRVHQNLERLNERFGPVFDLEKLPSLQHVGSTIATGEPGTTTITQETLPDGRIKTVETTNNKTFGGLIHSTSQSTRISSPN</sequence>
<feature type="compositionally biased region" description="Low complexity" evidence="1">
    <location>
        <begin position="43"/>
        <end position="59"/>
    </location>
</feature>
<proteinExistence type="predicted"/>
<evidence type="ECO:0000313" key="3">
    <source>
        <dbReference type="Proteomes" id="UP000178794"/>
    </source>
</evidence>
<feature type="compositionally biased region" description="Basic and acidic residues" evidence="1">
    <location>
        <begin position="62"/>
        <end position="72"/>
    </location>
</feature>
<accession>A0A1F6DCZ2</accession>
<name>A0A1F6DCZ2_9BACT</name>
<gene>
    <name evidence="2" type="ORF">A3C89_02970</name>
</gene>
<evidence type="ECO:0000313" key="2">
    <source>
        <dbReference type="EMBL" id="OGG59286.1"/>
    </source>
</evidence>
<dbReference type="Proteomes" id="UP000178794">
    <property type="component" value="Unassembled WGS sequence"/>
</dbReference>
<evidence type="ECO:0000256" key="1">
    <source>
        <dbReference type="SAM" id="MobiDB-lite"/>
    </source>
</evidence>
<feature type="compositionally biased region" description="Basic and acidic residues" evidence="1">
    <location>
        <begin position="240"/>
        <end position="277"/>
    </location>
</feature>